<evidence type="ECO:0000256" key="2">
    <source>
        <dbReference type="ARBA" id="ARBA00012052"/>
    </source>
</evidence>
<comment type="function">
    <text evidence="9">Catalyzes the phosphorylation of the position 2 hydroxy group of 4-diphosphocytidyl-2C-methyl-D-erythritol.</text>
</comment>
<keyword evidence="6 9" id="KW-0418">Kinase</keyword>
<dbReference type="GO" id="GO:0016301">
    <property type="term" value="F:kinase activity"/>
    <property type="evidence" value="ECO:0007669"/>
    <property type="project" value="UniProtKB-KW"/>
</dbReference>
<evidence type="ECO:0000256" key="6">
    <source>
        <dbReference type="ARBA" id="ARBA00022777"/>
    </source>
</evidence>
<keyword evidence="5 9" id="KW-0547">Nucleotide-binding</keyword>
<evidence type="ECO:0000256" key="7">
    <source>
        <dbReference type="ARBA" id="ARBA00022840"/>
    </source>
</evidence>
<feature type="binding site" evidence="9">
    <location>
        <begin position="111"/>
        <end position="121"/>
    </location>
    <ligand>
        <name>ATP</name>
        <dbReference type="ChEBI" id="CHEBI:30616"/>
    </ligand>
</feature>
<dbReference type="Pfam" id="PF08544">
    <property type="entry name" value="GHMP_kinases_C"/>
    <property type="match status" value="1"/>
</dbReference>
<dbReference type="InterPro" id="IPR020568">
    <property type="entry name" value="Ribosomal_Su5_D2-typ_SF"/>
</dbReference>
<dbReference type="EC" id="2.7.1.148" evidence="2 9"/>
<feature type="region of interest" description="Disordered" evidence="10">
    <location>
        <begin position="308"/>
        <end position="327"/>
    </location>
</feature>
<dbReference type="EMBL" id="BAAALV010000007">
    <property type="protein sequence ID" value="GAA1921405.1"/>
    <property type="molecule type" value="Genomic_DNA"/>
</dbReference>
<evidence type="ECO:0000256" key="9">
    <source>
        <dbReference type="HAMAP-Rule" id="MF_00061"/>
    </source>
</evidence>
<keyword evidence="9" id="KW-0414">Isoprene biosynthesis</keyword>
<dbReference type="Proteomes" id="UP001500784">
    <property type="component" value="Unassembled WGS sequence"/>
</dbReference>
<evidence type="ECO:0000256" key="5">
    <source>
        <dbReference type="ARBA" id="ARBA00022741"/>
    </source>
</evidence>
<dbReference type="HAMAP" id="MF_00061">
    <property type="entry name" value="IspE"/>
    <property type="match status" value="1"/>
</dbReference>
<dbReference type="SUPFAM" id="SSF55060">
    <property type="entry name" value="GHMP Kinase, C-terminal domain"/>
    <property type="match status" value="1"/>
</dbReference>
<evidence type="ECO:0000313" key="13">
    <source>
        <dbReference type="EMBL" id="GAA1921405.1"/>
    </source>
</evidence>
<dbReference type="NCBIfam" id="TIGR00154">
    <property type="entry name" value="ispE"/>
    <property type="match status" value="1"/>
</dbReference>
<gene>
    <name evidence="9" type="primary">ispE</name>
    <name evidence="13" type="ORF">GCM10009688_28020</name>
</gene>
<dbReference type="PIRSF" id="PIRSF010376">
    <property type="entry name" value="IspE"/>
    <property type="match status" value="1"/>
</dbReference>
<dbReference type="SUPFAM" id="SSF54211">
    <property type="entry name" value="Ribosomal protein S5 domain 2-like"/>
    <property type="match status" value="1"/>
</dbReference>
<keyword evidence="14" id="KW-1185">Reference proteome</keyword>
<reference evidence="13 14" key="1">
    <citation type="journal article" date="2019" name="Int. J. Syst. Evol. Microbiol.">
        <title>The Global Catalogue of Microorganisms (GCM) 10K type strain sequencing project: providing services to taxonomists for standard genome sequencing and annotation.</title>
        <authorList>
            <consortium name="The Broad Institute Genomics Platform"/>
            <consortium name="The Broad Institute Genome Sequencing Center for Infectious Disease"/>
            <person name="Wu L."/>
            <person name="Ma J."/>
        </authorList>
    </citation>
    <scope>NUCLEOTIDE SEQUENCE [LARGE SCALE GENOMIC DNA]</scope>
    <source>
        <strain evidence="13 14">JCM 13316</strain>
    </source>
</reference>
<feature type="compositionally biased region" description="Low complexity" evidence="10">
    <location>
        <begin position="308"/>
        <end position="320"/>
    </location>
</feature>
<comment type="pathway">
    <text evidence="9">Isoprenoid biosynthesis; isopentenyl diphosphate biosynthesis via DXP pathway; isopentenyl diphosphate from 1-deoxy-D-xylulose 5-phosphate: step 3/6.</text>
</comment>
<evidence type="ECO:0000256" key="1">
    <source>
        <dbReference type="ARBA" id="ARBA00009684"/>
    </source>
</evidence>
<evidence type="ECO:0000259" key="12">
    <source>
        <dbReference type="Pfam" id="PF08544"/>
    </source>
</evidence>
<evidence type="ECO:0000256" key="3">
    <source>
        <dbReference type="ARBA" id="ARBA00017473"/>
    </source>
</evidence>
<keyword evidence="7 9" id="KW-0067">ATP-binding</keyword>
<dbReference type="InterPro" id="IPR006204">
    <property type="entry name" value="GHMP_kinase_N_dom"/>
</dbReference>
<dbReference type="Pfam" id="PF00288">
    <property type="entry name" value="GHMP_kinases_N"/>
    <property type="match status" value="1"/>
</dbReference>
<feature type="active site" evidence="9">
    <location>
        <position position="153"/>
    </location>
</feature>
<dbReference type="InterPro" id="IPR036554">
    <property type="entry name" value="GHMP_kinase_C_sf"/>
</dbReference>
<dbReference type="InterPro" id="IPR013750">
    <property type="entry name" value="GHMP_kinase_C_dom"/>
</dbReference>
<accession>A0ABN2PKE1</accession>
<keyword evidence="4 9" id="KW-0808">Transferase</keyword>
<dbReference type="InterPro" id="IPR014721">
    <property type="entry name" value="Ribsml_uS5_D2-typ_fold_subgr"/>
</dbReference>
<feature type="active site" evidence="9">
    <location>
        <position position="18"/>
    </location>
</feature>
<dbReference type="Gene3D" id="3.30.230.10">
    <property type="match status" value="1"/>
</dbReference>
<dbReference type="Gene3D" id="3.30.70.890">
    <property type="entry name" value="GHMP kinase, C-terminal domain"/>
    <property type="match status" value="1"/>
</dbReference>
<feature type="domain" description="GHMP kinase N-terminal" evidence="11">
    <location>
        <begin position="82"/>
        <end position="161"/>
    </location>
</feature>
<evidence type="ECO:0000313" key="14">
    <source>
        <dbReference type="Proteomes" id="UP001500784"/>
    </source>
</evidence>
<evidence type="ECO:0000256" key="8">
    <source>
        <dbReference type="ARBA" id="ARBA00032554"/>
    </source>
</evidence>
<dbReference type="NCBIfam" id="NF002870">
    <property type="entry name" value="PRK03188.1"/>
    <property type="match status" value="1"/>
</dbReference>
<comment type="similarity">
    <text evidence="1 9">Belongs to the GHMP kinase family. IspE subfamily.</text>
</comment>
<comment type="catalytic activity">
    <reaction evidence="9">
        <text>4-CDP-2-C-methyl-D-erythritol + ATP = 4-CDP-2-C-methyl-D-erythritol 2-phosphate + ADP + H(+)</text>
        <dbReference type="Rhea" id="RHEA:18437"/>
        <dbReference type="ChEBI" id="CHEBI:15378"/>
        <dbReference type="ChEBI" id="CHEBI:30616"/>
        <dbReference type="ChEBI" id="CHEBI:57823"/>
        <dbReference type="ChEBI" id="CHEBI:57919"/>
        <dbReference type="ChEBI" id="CHEBI:456216"/>
        <dbReference type="EC" id="2.7.1.148"/>
    </reaction>
</comment>
<name>A0ABN2PKE1_9MICC</name>
<organism evidence="13 14">
    <name type="scientific">Arthrobacter gandavensis</name>
    <dbReference type="NCBI Taxonomy" id="169960"/>
    <lineage>
        <taxon>Bacteria</taxon>
        <taxon>Bacillati</taxon>
        <taxon>Actinomycetota</taxon>
        <taxon>Actinomycetes</taxon>
        <taxon>Micrococcales</taxon>
        <taxon>Micrococcaceae</taxon>
        <taxon>Arthrobacter</taxon>
    </lineage>
</organism>
<proteinExistence type="inferred from homology"/>
<dbReference type="PANTHER" id="PTHR43527">
    <property type="entry name" value="4-DIPHOSPHOCYTIDYL-2-C-METHYL-D-ERYTHRITOL KINASE, CHLOROPLASTIC"/>
    <property type="match status" value="1"/>
</dbReference>
<evidence type="ECO:0000256" key="10">
    <source>
        <dbReference type="SAM" id="MobiDB-lite"/>
    </source>
</evidence>
<feature type="domain" description="GHMP kinase C-terminal" evidence="12">
    <location>
        <begin position="227"/>
        <end position="303"/>
    </location>
</feature>
<evidence type="ECO:0000256" key="4">
    <source>
        <dbReference type="ARBA" id="ARBA00022679"/>
    </source>
</evidence>
<dbReference type="InterPro" id="IPR004424">
    <property type="entry name" value="IspE"/>
</dbReference>
<protein>
    <recommendedName>
        <fullName evidence="3 9">4-diphosphocytidyl-2-C-methyl-D-erythritol kinase</fullName>
        <shortName evidence="9">CMK</shortName>
        <ecNumber evidence="2 9">2.7.1.148</ecNumber>
    </recommendedName>
    <alternativeName>
        <fullName evidence="8 9">4-(cytidine-5'-diphospho)-2-C-methyl-D-erythritol kinase</fullName>
    </alternativeName>
</protein>
<evidence type="ECO:0000259" key="11">
    <source>
        <dbReference type="Pfam" id="PF00288"/>
    </source>
</evidence>
<sequence>MSAAMQDPAAVTVSAPGKINVSLQVGPLRPDGYHAVASVYLALSLREEVRAARAGQPGITVRVEGGGPLRIPAHGIPLGPDNLVSRAAAALAAHAGIADPAVDLTITKRVPVAGGMGGGSADAAAALLACNLLWETGLDRAELSPLAARLGADVPFALEGGAAVGLGIGDQLSAVPAQSALHWVLVASGSGLSTPAVYGRLDALRAEAEAVGAAPAPEPAAADPRVLEALRSGNAAALAGVISNDLQPAALSLAPELESVLDRGRSLGALAGIVSGSGPTLAFLAEDAGSAARLETALRAEGHNALAVHGPVPGAAPAAGQNPNRRK</sequence>
<dbReference type="PANTHER" id="PTHR43527:SF2">
    <property type="entry name" value="4-DIPHOSPHOCYTIDYL-2-C-METHYL-D-ERYTHRITOL KINASE, CHLOROPLASTIC"/>
    <property type="match status" value="1"/>
</dbReference>
<comment type="caution">
    <text evidence="13">The sequence shown here is derived from an EMBL/GenBank/DDBJ whole genome shotgun (WGS) entry which is preliminary data.</text>
</comment>